<evidence type="ECO:0000256" key="3">
    <source>
        <dbReference type="ARBA" id="ARBA00022517"/>
    </source>
</evidence>
<dbReference type="FunFam" id="3.10.290.10:FF:000006">
    <property type="entry name" value="U3 small nucleolar ribonucleoprotein IMP3"/>
    <property type="match status" value="1"/>
</dbReference>
<reference evidence="11" key="1">
    <citation type="journal article" date="2020" name="J. Eukaryot. Microbiol.">
        <title>De novo Sequencing, Assembly and Annotation of the Transcriptome for the Free-Living Testate Amoeba Arcella intermedia.</title>
        <authorList>
            <person name="Ribeiro G.M."/>
            <person name="Porfirio-Sousa A.L."/>
            <person name="Maurer-Alcala X.X."/>
            <person name="Katz L.A."/>
            <person name="Lahr D.J.G."/>
        </authorList>
    </citation>
    <scope>NUCLEOTIDE SEQUENCE</scope>
</reference>
<sequence>MVWKRDDTLRQNVILSKYRLKTEEYSWYNKLALKVKKLVNGLSQLPPDDPFRIKMQEGLVDKLYAMGLISTKSMGKGDHIGATAFARRRLSIVLVRNNYCENLKTAIEYIRQGHIRVGPNVVTDPAFFVSRSMEDFITWTDHSKIKKKILTFNDKLDDYDFLGN</sequence>
<dbReference type="PANTHER" id="PTHR11831">
    <property type="entry name" value="30S 40S RIBOSOMAL PROTEIN"/>
    <property type="match status" value="1"/>
</dbReference>
<evidence type="ECO:0000256" key="6">
    <source>
        <dbReference type="ARBA" id="ARBA00023274"/>
    </source>
</evidence>
<dbReference type="InterPro" id="IPR036986">
    <property type="entry name" value="S4_RNA-bd_sf"/>
</dbReference>
<dbReference type="Pfam" id="PF01479">
    <property type="entry name" value="S4"/>
    <property type="match status" value="1"/>
</dbReference>
<dbReference type="PROSITE" id="PS50889">
    <property type="entry name" value="S4"/>
    <property type="match status" value="1"/>
</dbReference>
<dbReference type="InterPro" id="IPR001912">
    <property type="entry name" value="Ribosomal_uS4_N"/>
</dbReference>
<dbReference type="InterPro" id="IPR022801">
    <property type="entry name" value="Ribosomal_uS4"/>
</dbReference>
<evidence type="ECO:0000256" key="4">
    <source>
        <dbReference type="ARBA" id="ARBA00022884"/>
    </source>
</evidence>
<comment type="similarity">
    <text evidence="2">Belongs to the universal ribosomal protein uS4 family.</text>
</comment>
<keyword evidence="3" id="KW-0690">Ribosome biogenesis</keyword>
<evidence type="ECO:0000256" key="7">
    <source>
        <dbReference type="ARBA" id="ARBA00069727"/>
    </source>
</evidence>
<comment type="subcellular location">
    <subcellularLocation>
        <location evidence="1">Nucleus</location>
        <location evidence="1">Nucleolus</location>
    </subcellularLocation>
</comment>
<dbReference type="AlphaFoldDB" id="A0A6B2LKQ4"/>
<dbReference type="GO" id="GO:0006364">
    <property type="term" value="P:rRNA processing"/>
    <property type="evidence" value="ECO:0007669"/>
    <property type="project" value="TreeGrafter"/>
</dbReference>
<dbReference type="GO" id="GO:0030515">
    <property type="term" value="F:snoRNA binding"/>
    <property type="evidence" value="ECO:0007669"/>
    <property type="project" value="TreeGrafter"/>
</dbReference>
<dbReference type="GO" id="GO:0034457">
    <property type="term" value="C:Mpp10 complex"/>
    <property type="evidence" value="ECO:0007669"/>
    <property type="project" value="TreeGrafter"/>
</dbReference>
<dbReference type="SMART" id="SM00363">
    <property type="entry name" value="S4"/>
    <property type="match status" value="1"/>
</dbReference>
<proteinExistence type="inferred from homology"/>
<dbReference type="GO" id="GO:0019843">
    <property type="term" value="F:rRNA binding"/>
    <property type="evidence" value="ECO:0007669"/>
    <property type="project" value="InterPro"/>
</dbReference>
<evidence type="ECO:0000256" key="1">
    <source>
        <dbReference type="ARBA" id="ARBA00004604"/>
    </source>
</evidence>
<accession>A0A6B2LKQ4</accession>
<evidence type="ECO:0000256" key="2">
    <source>
        <dbReference type="ARBA" id="ARBA00007465"/>
    </source>
</evidence>
<organism evidence="11">
    <name type="scientific">Arcella intermedia</name>
    <dbReference type="NCBI Taxonomy" id="1963864"/>
    <lineage>
        <taxon>Eukaryota</taxon>
        <taxon>Amoebozoa</taxon>
        <taxon>Tubulinea</taxon>
        <taxon>Elardia</taxon>
        <taxon>Arcellinida</taxon>
        <taxon>Sphaerothecina</taxon>
        <taxon>Arcellidae</taxon>
        <taxon>Arcella</taxon>
    </lineage>
</organism>
<evidence type="ECO:0000256" key="5">
    <source>
        <dbReference type="ARBA" id="ARBA00023242"/>
    </source>
</evidence>
<dbReference type="CDD" id="cd00165">
    <property type="entry name" value="S4"/>
    <property type="match status" value="1"/>
</dbReference>
<dbReference type="Pfam" id="PF00163">
    <property type="entry name" value="Ribosomal_S4"/>
    <property type="match status" value="1"/>
</dbReference>
<dbReference type="GO" id="GO:0042274">
    <property type="term" value="P:ribosomal small subunit biogenesis"/>
    <property type="evidence" value="ECO:0007669"/>
    <property type="project" value="TreeGrafter"/>
</dbReference>
<keyword evidence="6" id="KW-0687">Ribonucleoprotein</keyword>
<evidence type="ECO:0000256" key="9">
    <source>
        <dbReference type="PROSITE-ProRule" id="PRU00182"/>
    </source>
</evidence>
<keyword evidence="5" id="KW-0539">Nucleus</keyword>
<feature type="domain" description="RNA-binding S4" evidence="10">
    <location>
        <begin position="88"/>
        <end position="151"/>
    </location>
</feature>
<evidence type="ECO:0000256" key="8">
    <source>
        <dbReference type="ARBA" id="ARBA00072223"/>
    </source>
</evidence>
<dbReference type="InterPro" id="IPR002942">
    <property type="entry name" value="S4_RNA-bd"/>
</dbReference>
<evidence type="ECO:0000313" key="11">
    <source>
        <dbReference type="EMBL" id="NDV37682.1"/>
    </source>
</evidence>
<dbReference type="EMBL" id="GIBP01008713">
    <property type="protein sequence ID" value="NDV37682.1"/>
    <property type="molecule type" value="Transcribed_RNA"/>
</dbReference>
<dbReference type="PANTHER" id="PTHR11831:SF1">
    <property type="entry name" value="U3 SMALL NUCLEOLAR RIBONUCLEOPROTEIN PROTEIN IMP3"/>
    <property type="match status" value="1"/>
</dbReference>
<keyword evidence="4 9" id="KW-0694">RNA-binding</keyword>
<dbReference type="GO" id="GO:0032040">
    <property type="term" value="C:small-subunit processome"/>
    <property type="evidence" value="ECO:0007669"/>
    <property type="project" value="TreeGrafter"/>
</dbReference>
<evidence type="ECO:0000259" key="10">
    <source>
        <dbReference type="SMART" id="SM00363"/>
    </source>
</evidence>
<dbReference type="Gene3D" id="3.10.290.10">
    <property type="entry name" value="RNA-binding S4 domain"/>
    <property type="match status" value="1"/>
</dbReference>
<name>A0A6B2LKQ4_9EUKA</name>
<protein>
    <recommendedName>
        <fullName evidence="7">U3 small nucleolar ribonucleoprotein protein IMP3</fullName>
    </recommendedName>
    <alternativeName>
        <fullName evidence="8">U3 small nucleolar ribonucleoprotein protein imp3</fullName>
    </alternativeName>
</protein>
<dbReference type="SUPFAM" id="SSF55174">
    <property type="entry name" value="Alpha-L RNA-binding motif"/>
    <property type="match status" value="1"/>
</dbReference>